<keyword evidence="3 8" id="KW-0812">Transmembrane</keyword>
<evidence type="ECO:0000256" key="7">
    <source>
        <dbReference type="ARBA" id="ARBA00023224"/>
    </source>
</evidence>
<evidence type="ECO:0000256" key="6">
    <source>
        <dbReference type="ARBA" id="ARBA00023170"/>
    </source>
</evidence>
<feature type="transmembrane region" description="Helical" evidence="8">
    <location>
        <begin position="21"/>
        <end position="41"/>
    </location>
</feature>
<keyword evidence="5 8" id="KW-0472">Membrane</keyword>
<sequence>MELKWTDEKRKAPYGDDLCRAIFPIYYLGKLCGLVPVRFYIHASEGYQARLNIVDLIYSLCVLILLLGSEIWGLWRDLKDGWEHSTRLKSRTAVIATCSDVLGVMGLTVVCIVGSPFRWKYLQLVMNKLIEVDGKIGVSSSKRARRFTIYLTICSLAYLWFNSIIDFYTWNRKTENKMITDKGPINYAPLYLMYTVIISTEIQYTVATYNVGRRFVRLNDNLKSLLDASNSNDNAINYFRKFSETAMQAAGDNDNGDKKRCKITSKRQLVLGSYRLSRKMDCKLESKSCDSISDLIMVHSLLCDAVSLINTAFGVVLLAVTVTCLLHLVITPYFLILQAKASEKHEWIFLFVQAGWCIIHITRMLIIVQPSYSTVAEGKKTAALVSQLLSCSFDADTRRELEIFSLQLLHRPLEFSACGLFSLDRNLITSIAGAVTTNLVILVQY</sequence>
<protein>
    <recommendedName>
        <fullName evidence="8">Gustatory receptor</fullName>
    </recommendedName>
</protein>
<name>A0A0M9A0A3_9HYME</name>
<evidence type="ECO:0000256" key="8">
    <source>
        <dbReference type="RuleBase" id="RU363108"/>
    </source>
</evidence>
<dbReference type="STRING" id="166423.A0A0M9A0A3"/>
<feature type="transmembrane region" description="Helical" evidence="8">
    <location>
        <begin position="312"/>
        <end position="335"/>
    </location>
</feature>
<feature type="transmembrane region" description="Helical" evidence="8">
    <location>
        <begin position="147"/>
        <end position="170"/>
    </location>
</feature>
<keyword evidence="6 8" id="KW-0675">Receptor</keyword>
<dbReference type="GO" id="GO:0008049">
    <property type="term" value="P:male courtship behavior"/>
    <property type="evidence" value="ECO:0007669"/>
    <property type="project" value="TreeGrafter"/>
</dbReference>
<dbReference type="PANTHER" id="PTHR21143">
    <property type="entry name" value="INVERTEBRATE GUSTATORY RECEPTOR"/>
    <property type="match status" value="1"/>
</dbReference>
<dbReference type="AlphaFoldDB" id="A0A0M9A0A3"/>
<evidence type="ECO:0000256" key="5">
    <source>
        <dbReference type="ARBA" id="ARBA00023136"/>
    </source>
</evidence>
<dbReference type="GO" id="GO:0030425">
    <property type="term" value="C:dendrite"/>
    <property type="evidence" value="ECO:0007669"/>
    <property type="project" value="TreeGrafter"/>
</dbReference>
<feature type="transmembrane region" description="Helical" evidence="8">
    <location>
        <begin position="347"/>
        <end position="366"/>
    </location>
</feature>
<feature type="transmembrane region" description="Helical" evidence="8">
    <location>
        <begin position="93"/>
        <end position="117"/>
    </location>
</feature>
<evidence type="ECO:0000256" key="1">
    <source>
        <dbReference type="ARBA" id="ARBA00004651"/>
    </source>
</evidence>
<evidence type="ECO:0000256" key="3">
    <source>
        <dbReference type="ARBA" id="ARBA00022692"/>
    </source>
</evidence>
<dbReference type="Pfam" id="PF08395">
    <property type="entry name" value="7tm_7"/>
    <property type="match status" value="1"/>
</dbReference>
<evidence type="ECO:0000256" key="4">
    <source>
        <dbReference type="ARBA" id="ARBA00022989"/>
    </source>
</evidence>
<dbReference type="OrthoDB" id="6478931at2759"/>
<comment type="similarity">
    <text evidence="8">Belongs to the insect chemoreceptor superfamily. Gustatory receptor (GR) family.</text>
</comment>
<dbReference type="GO" id="GO:0050909">
    <property type="term" value="P:sensory perception of taste"/>
    <property type="evidence" value="ECO:0007669"/>
    <property type="project" value="InterPro"/>
</dbReference>
<dbReference type="GO" id="GO:0007635">
    <property type="term" value="P:chemosensory behavior"/>
    <property type="evidence" value="ECO:0007669"/>
    <property type="project" value="TreeGrafter"/>
</dbReference>
<keyword evidence="2 8" id="KW-1003">Cell membrane</keyword>
<dbReference type="GO" id="GO:0043025">
    <property type="term" value="C:neuronal cell body"/>
    <property type="evidence" value="ECO:0007669"/>
    <property type="project" value="TreeGrafter"/>
</dbReference>
<accession>A0A0M9A0A3</accession>
<feature type="transmembrane region" description="Helical" evidence="8">
    <location>
        <begin position="53"/>
        <end position="72"/>
    </location>
</feature>
<dbReference type="Proteomes" id="UP000053105">
    <property type="component" value="Unassembled WGS sequence"/>
</dbReference>
<dbReference type="PANTHER" id="PTHR21143:SF123">
    <property type="entry name" value="GUSTATORY RECEPTOR FOR SUGAR TASTE 43A-RELATED"/>
    <property type="match status" value="1"/>
</dbReference>
<organism evidence="9 10">
    <name type="scientific">Melipona quadrifasciata</name>
    <dbReference type="NCBI Taxonomy" id="166423"/>
    <lineage>
        <taxon>Eukaryota</taxon>
        <taxon>Metazoa</taxon>
        <taxon>Ecdysozoa</taxon>
        <taxon>Arthropoda</taxon>
        <taxon>Hexapoda</taxon>
        <taxon>Insecta</taxon>
        <taxon>Pterygota</taxon>
        <taxon>Neoptera</taxon>
        <taxon>Endopterygota</taxon>
        <taxon>Hymenoptera</taxon>
        <taxon>Apocrita</taxon>
        <taxon>Aculeata</taxon>
        <taxon>Apoidea</taxon>
        <taxon>Anthophila</taxon>
        <taxon>Apidae</taxon>
        <taxon>Melipona</taxon>
    </lineage>
</organism>
<reference evidence="9 10" key="1">
    <citation type="submission" date="2015-07" db="EMBL/GenBank/DDBJ databases">
        <title>The genome of Melipona quadrifasciata.</title>
        <authorList>
            <person name="Pan H."/>
            <person name="Kapheim K."/>
        </authorList>
    </citation>
    <scope>NUCLEOTIDE SEQUENCE [LARGE SCALE GENOMIC DNA]</scope>
    <source>
        <strain evidence="9">0111107301</strain>
        <tissue evidence="9">Whole body</tissue>
    </source>
</reference>
<gene>
    <name evidence="9" type="ORF">WN51_00502</name>
</gene>
<keyword evidence="7 8" id="KW-0807">Transducer</keyword>
<proteinExistence type="inferred from homology"/>
<feature type="transmembrane region" description="Helical" evidence="8">
    <location>
        <begin position="191"/>
        <end position="212"/>
    </location>
</feature>
<evidence type="ECO:0000256" key="2">
    <source>
        <dbReference type="ARBA" id="ARBA00022475"/>
    </source>
</evidence>
<comment type="function">
    <text evidence="8">Gustatory receptor which mediates acceptance or avoidance behavior, depending on its substrates.</text>
</comment>
<dbReference type="InterPro" id="IPR013604">
    <property type="entry name" value="7TM_chemorcpt"/>
</dbReference>
<comment type="subcellular location">
    <subcellularLocation>
        <location evidence="1 8">Cell membrane</location>
        <topology evidence="1 8">Multi-pass membrane protein</topology>
    </subcellularLocation>
</comment>
<dbReference type="GO" id="GO:0007165">
    <property type="term" value="P:signal transduction"/>
    <property type="evidence" value="ECO:0007669"/>
    <property type="project" value="UniProtKB-KW"/>
</dbReference>
<evidence type="ECO:0000313" key="9">
    <source>
        <dbReference type="EMBL" id="KOX74547.1"/>
    </source>
</evidence>
<dbReference type="EMBL" id="KQ435784">
    <property type="protein sequence ID" value="KOX74547.1"/>
    <property type="molecule type" value="Genomic_DNA"/>
</dbReference>
<keyword evidence="10" id="KW-1185">Reference proteome</keyword>
<dbReference type="GO" id="GO:0030424">
    <property type="term" value="C:axon"/>
    <property type="evidence" value="ECO:0007669"/>
    <property type="project" value="TreeGrafter"/>
</dbReference>
<evidence type="ECO:0000313" key="10">
    <source>
        <dbReference type="Proteomes" id="UP000053105"/>
    </source>
</evidence>
<keyword evidence="4 8" id="KW-1133">Transmembrane helix</keyword>
<dbReference type="GO" id="GO:0005886">
    <property type="term" value="C:plasma membrane"/>
    <property type="evidence" value="ECO:0007669"/>
    <property type="project" value="UniProtKB-SubCell"/>
</dbReference>